<evidence type="ECO:0000313" key="1">
    <source>
        <dbReference type="EMBL" id="EEF60630.1"/>
    </source>
</evidence>
<proteinExistence type="predicted"/>
<dbReference type="NCBIfam" id="TIGR04294">
    <property type="entry name" value="pre_pil_HX9DG"/>
    <property type="match status" value="1"/>
</dbReference>
<dbReference type="AlphaFoldDB" id="B9XHQ2"/>
<comment type="caution">
    <text evidence="1">The sequence shown here is derived from an EMBL/GenBank/DDBJ whole genome shotgun (WGS) entry which is preliminary data.</text>
</comment>
<dbReference type="Proteomes" id="UP000003688">
    <property type="component" value="Unassembled WGS sequence"/>
</dbReference>
<accession>B9XHQ2</accession>
<gene>
    <name evidence="1" type="ORF">Cflav_PD6221</name>
</gene>
<dbReference type="InterPro" id="IPR027558">
    <property type="entry name" value="Pre_pil_HX9DG_C"/>
</dbReference>
<keyword evidence="2" id="KW-1185">Reference proteome</keyword>
<reference evidence="1 2" key="1">
    <citation type="journal article" date="2011" name="J. Bacteriol.">
        <title>Genome sequence of 'Pedosphaera parvula' Ellin514, an aerobic Verrucomicrobial isolate from pasture soil.</title>
        <authorList>
            <person name="Kant R."/>
            <person name="van Passel M.W."/>
            <person name="Sangwan P."/>
            <person name="Palva A."/>
            <person name="Lucas S."/>
            <person name="Copeland A."/>
            <person name="Lapidus A."/>
            <person name="Glavina Del Rio T."/>
            <person name="Dalin E."/>
            <person name="Tice H."/>
            <person name="Bruce D."/>
            <person name="Goodwin L."/>
            <person name="Pitluck S."/>
            <person name="Chertkov O."/>
            <person name="Larimer F.W."/>
            <person name="Land M.L."/>
            <person name="Hauser L."/>
            <person name="Brettin T.S."/>
            <person name="Detter J.C."/>
            <person name="Han S."/>
            <person name="de Vos W.M."/>
            <person name="Janssen P.H."/>
            <person name="Smidt H."/>
        </authorList>
    </citation>
    <scope>NUCLEOTIDE SEQUENCE [LARGE SCALE GENOMIC DNA]</scope>
    <source>
        <strain evidence="1 2">Ellin514</strain>
    </source>
</reference>
<name>B9XHQ2_PEDPL</name>
<evidence type="ECO:0000313" key="2">
    <source>
        <dbReference type="Proteomes" id="UP000003688"/>
    </source>
</evidence>
<protein>
    <submittedName>
        <fullName evidence="1">Uncharacterized protein</fullName>
    </submittedName>
</protein>
<sequence>MMAVGDFIQGDFMRKSLVELEKYGNMSTRHHGKANVVFCDGHVESPTLKFLFEDTSDAALVRWNRDHQPHREK</sequence>
<organism evidence="1 2">
    <name type="scientific">Pedosphaera parvula (strain Ellin514)</name>
    <dbReference type="NCBI Taxonomy" id="320771"/>
    <lineage>
        <taxon>Bacteria</taxon>
        <taxon>Pseudomonadati</taxon>
        <taxon>Verrucomicrobiota</taxon>
        <taxon>Pedosphaerae</taxon>
        <taxon>Pedosphaerales</taxon>
        <taxon>Pedosphaeraceae</taxon>
        <taxon>Pedosphaera</taxon>
    </lineage>
</organism>
<dbReference type="EMBL" id="ABOX02000015">
    <property type="protein sequence ID" value="EEF60630.1"/>
    <property type="molecule type" value="Genomic_DNA"/>
</dbReference>